<keyword evidence="3" id="KW-1185">Reference proteome</keyword>
<dbReference type="Proteomes" id="UP001295740">
    <property type="component" value="Unassembled WGS sequence"/>
</dbReference>
<dbReference type="EMBL" id="CAUWAG010000012">
    <property type="protein sequence ID" value="CAJ2509059.1"/>
    <property type="molecule type" value="Genomic_DNA"/>
</dbReference>
<gene>
    <name evidence="2" type="ORF">KHLLAP_LOCUS9527</name>
</gene>
<evidence type="ECO:0000256" key="1">
    <source>
        <dbReference type="SAM" id="MobiDB-lite"/>
    </source>
</evidence>
<feature type="region of interest" description="Disordered" evidence="1">
    <location>
        <begin position="212"/>
        <end position="246"/>
    </location>
</feature>
<accession>A0AAI8VQZ3</accession>
<reference evidence="2" key="1">
    <citation type="submission" date="2023-10" db="EMBL/GenBank/DDBJ databases">
        <authorList>
            <person name="Hackl T."/>
        </authorList>
    </citation>
    <scope>NUCLEOTIDE SEQUENCE</scope>
</reference>
<evidence type="ECO:0000313" key="3">
    <source>
        <dbReference type="Proteomes" id="UP001295740"/>
    </source>
</evidence>
<comment type="caution">
    <text evidence="2">The sequence shown here is derived from an EMBL/GenBank/DDBJ whole genome shotgun (WGS) entry which is preliminary data.</text>
</comment>
<evidence type="ECO:0000313" key="2">
    <source>
        <dbReference type="EMBL" id="CAJ2509059.1"/>
    </source>
</evidence>
<dbReference type="AlphaFoldDB" id="A0AAI8VQZ3"/>
<proteinExistence type="predicted"/>
<protein>
    <submittedName>
        <fullName evidence="2">Uu.00g140850.m01.CDS01</fullName>
    </submittedName>
</protein>
<name>A0AAI8VQZ3_9PEZI</name>
<organism evidence="2 3">
    <name type="scientific">Anthostomella pinea</name>
    <dbReference type="NCBI Taxonomy" id="933095"/>
    <lineage>
        <taxon>Eukaryota</taxon>
        <taxon>Fungi</taxon>
        <taxon>Dikarya</taxon>
        <taxon>Ascomycota</taxon>
        <taxon>Pezizomycotina</taxon>
        <taxon>Sordariomycetes</taxon>
        <taxon>Xylariomycetidae</taxon>
        <taxon>Xylariales</taxon>
        <taxon>Xylariaceae</taxon>
        <taxon>Anthostomella</taxon>
    </lineage>
</organism>
<sequence length="345" mass="39275">MSSYPRLPDELKLRIWEYAFENLTPGVHHFKIMTGKAEVELRPFADGGLDNSAWRERRKIAGISGVADDAIRPFEDGRVVFKDTAHRRRIKTDENGIEAAIDGTMDLVCLRMTGNHLDMRALSNRDTQAVFADLTRIGIDYKLFAGNKGADAFENQFACVCPQRSHQDKKYCHYAIAEFLRQFKDLECFYFTFKLTAGEIIEAVLAGVPARGKKRTHGGKTKNSEPEPQPVAQSGAKRGAKVKKPKAGQLIPATLKRFKDIGKEKDLEVYNDKKGTYYEVLRDDTRRVLVKHRDIWSLVLSLQGNWQRTTQQLRDGPVKQQAAKVKFKVLVYADNRYYPQPPVIK</sequence>